<protein>
    <recommendedName>
        <fullName evidence="3">Ubiquitin-like protease family profile domain-containing protein</fullName>
    </recommendedName>
</protein>
<sequence length="431" mass="49066">MVHYLHKALFGINTISEFCSLQAFRSNPHLQVEMTSTNGTGIVHPLATLTAAARATVERQILDPIPASVEKYWNTCRDELSVTWDRKNLADPVQQYTYTQLYDLDRTKKFDPSKIVDVDLNQIAVRKPEYAFNWNDFGTIINSRTRPDTIATQSDGDKEAMRNTISIPLTEAYIRLVCDYANGVRDKAERAVGSTAPPRISCHCMLQSSWQPLRDAALARDPYATIAQQILTQQGITQQTFAEMDFLFLPHLRPDLDDAGGEHYTLLGFAPRQKYAFWINSAEPKTPSDDPDVDLPIQEYEAYMRDSLLAILFCLVPDHDERESWEVNLDYCGNEDKTLRKAVRQRDTYNCGAYVCTNALLLAFGYNLTSFDARDIDQFRKPRMFAELLNGGFSGLYQYDLIEFPAPRTDTDPSPSYDEAIEAREDWETGL</sequence>
<dbReference type="OrthoDB" id="1939479at2759"/>
<dbReference type="EMBL" id="KQ947432">
    <property type="protein sequence ID" value="KUJ09481.1"/>
    <property type="molecule type" value="Genomic_DNA"/>
</dbReference>
<evidence type="ECO:0000313" key="1">
    <source>
        <dbReference type="EMBL" id="KUJ09481.1"/>
    </source>
</evidence>
<dbReference type="Proteomes" id="UP000070700">
    <property type="component" value="Unassembled WGS sequence"/>
</dbReference>
<reference evidence="1 2" key="1">
    <citation type="submission" date="2015-10" db="EMBL/GenBank/DDBJ databases">
        <title>Full genome of DAOMC 229536 Phialocephala scopiformis, a fungal endophyte of spruce producing the potent anti-insectan compound rugulosin.</title>
        <authorList>
            <consortium name="DOE Joint Genome Institute"/>
            <person name="Walker A.K."/>
            <person name="Frasz S.L."/>
            <person name="Seifert K.A."/>
            <person name="Miller J.D."/>
            <person name="Mondo S.J."/>
            <person name="Labutti K."/>
            <person name="Lipzen A."/>
            <person name="Dockter R."/>
            <person name="Kennedy M."/>
            <person name="Grigoriev I.V."/>
            <person name="Spatafora J.W."/>
        </authorList>
    </citation>
    <scope>NUCLEOTIDE SEQUENCE [LARGE SCALE GENOMIC DNA]</scope>
    <source>
        <strain evidence="1 2">CBS 120377</strain>
    </source>
</reference>
<dbReference type="GeneID" id="28816232"/>
<proteinExistence type="predicted"/>
<evidence type="ECO:0008006" key="3">
    <source>
        <dbReference type="Google" id="ProtNLM"/>
    </source>
</evidence>
<dbReference type="AlphaFoldDB" id="A0A132BAR6"/>
<accession>A0A132BAR6</accession>
<dbReference type="SUPFAM" id="SSF54001">
    <property type="entry name" value="Cysteine proteinases"/>
    <property type="match status" value="1"/>
</dbReference>
<organism evidence="1 2">
    <name type="scientific">Mollisia scopiformis</name>
    <name type="common">Conifer needle endophyte fungus</name>
    <name type="synonym">Phialocephala scopiformis</name>
    <dbReference type="NCBI Taxonomy" id="149040"/>
    <lineage>
        <taxon>Eukaryota</taxon>
        <taxon>Fungi</taxon>
        <taxon>Dikarya</taxon>
        <taxon>Ascomycota</taxon>
        <taxon>Pezizomycotina</taxon>
        <taxon>Leotiomycetes</taxon>
        <taxon>Helotiales</taxon>
        <taxon>Mollisiaceae</taxon>
        <taxon>Mollisia</taxon>
    </lineage>
</organism>
<dbReference type="InterPro" id="IPR038765">
    <property type="entry name" value="Papain-like_cys_pep_sf"/>
</dbReference>
<dbReference type="Gene3D" id="3.40.395.10">
    <property type="entry name" value="Adenoviral Proteinase, Chain A"/>
    <property type="match status" value="1"/>
</dbReference>
<name>A0A132BAR6_MOLSC</name>
<keyword evidence="2" id="KW-1185">Reference proteome</keyword>
<dbReference type="KEGG" id="psco:LY89DRAFT_288737"/>
<dbReference type="RefSeq" id="XP_018063836.1">
    <property type="nucleotide sequence ID" value="XM_018206506.1"/>
</dbReference>
<evidence type="ECO:0000313" key="2">
    <source>
        <dbReference type="Proteomes" id="UP000070700"/>
    </source>
</evidence>
<gene>
    <name evidence="1" type="ORF">LY89DRAFT_288737</name>
</gene>
<dbReference type="InParanoid" id="A0A132BAR6"/>